<evidence type="ECO:0000259" key="3">
    <source>
        <dbReference type="Pfam" id="PF00582"/>
    </source>
</evidence>
<sequence>MNASQIAPGDTGKPDAAAAAAGAPAAGPVFRRILLPTDGSDASQRAILAGVAFARELGADVVGLTAVPSFRVLSADPDMLEDTPEQYAAASARRARRMLADVENAARAAGVPCRLEQVNADRPYEAIVEAAARLGCDLILMASHGRRGLHGLLLGSETERVLVHGTVPVLVHR</sequence>
<evidence type="ECO:0000256" key="1">
    <source>
        <dbReference type="ARBA" id="ARBA00008791"/>
    </source>
</evidence>
<proteinExistence type="inferred from homology"/>
<dbReference type="AlphaFoldDB" id="A0A7Z2VZ96"/>
<dbReference type="RefSeq" id="WP_170204248.1">
    <property type="nucleotide sequence ID" value="NZ_CP051685.1"/>
</dbReference>
<dbReference type="InterPro" id="IPR006016">
    <property type="entry name" value="UspA"/>
</dbReference>
<feature type="domain" description="UspA" evidence="3">
    <location>
        <begin position="30"/>
        <end position="171"/>
    </location>
</feature>
<dbReference type="Proteomes" id="UP000502415">
    <property type="component" value="Chromosome"/>
</dbReference>
<dbReference type="SUPFAM" id="SSF52402">
    <property type="entry name" value="Adenine nucleotide alpha hydrolases-like"/>
    <property type="match status" value="1"/>
</dbReference>
<feature type="region of interest" description="Disordered" evidence="2">
    <location>
        <begin position="1"/>
        <end position="20"/>
    </location>
</feature>
<dbReference type="PRINTS" id="PR01438">
    <property type="entry name" value="UNVRSLSTRESS"/>
</dbReference>
<dbReference type="PANTHER" id="PTHR46268">
    <property type="entry name" value="STRESS RESPONSE PROTEIN NHAX"/>
    <property type="match status" value="1"/>
</dbReference>
<dbReference type="InterPro" id="IPR006015">
    <property type="entry name" value="Universal_stress_UspA"/>
</dbReference>
<reference evidence="4 5" key="1">
    <citation type="submission" date="2020-04" db="EMBL/GenBank/DDBJ databases">
        <title>Genome sequencing of novel species.</title>
        <authorList>
            <person name="Heo J."/>
            <person name="Kim S.-J."/>
            <person name="Kim J.-S."/>
            <person name="Hong S.-B."/>
            <person name="Kwon S.-W."/>
        </authorList>
    </citation>
    <scope>NUCLEOTIDE SEQUENCE [LARGE SCALE GENOMIC DNA]</scope>
    <source>
        <strain evidence="4 5">GN2-R2</strain>
    </source>
</reference>
<dbReference type="Gene3D" id="3.40.50.620">
    <property type="entry name" value="HUPs"/>
    <property type="match status" value="1"/>
</dbReference>
<evidence type="ECO:0000313" key="5">
    <source>
        <dbReference type="Proteomes" id="UP000502415"/>
    </source>
</evidence>
<keyword evidence="5" id="KW-1185">Reference proteome</keyword>
<dbReference type="Pfam" id="PF00582">
    <property type="entry name" value="Usp"/>
    <property type="match status" value="1"/>
</dbReference>
<protein>
    <submittedName>
        <fullName evidence="4">Universal stress protein</fullName>
    </submittedName>
</protein>
<evidence type="ECO:0000256" key="2">
    <source>
        <dbReference type="SAM" id="MobiDB-lite"/>
    </source>
</evidence>
<comment type="similarity">
    <text evidence="1">Belongs to the universal stress protein A family.</text>
</comment>
<feature type="compositionally biased region" description="Low complexity" evidence="2">
    <location>
        <begin position="7"/>
        <end position="20"/>
    </location>
</feature>
<accession>A0A7Z2VZ96</accession>
<dbReference type="KEGG" id="mfy:HH212_20830"/>
<dbReference type="EMBL" id="CP051685">
    <property type="protein sequence ID" value="QJE02161.1"/>
    <property type="molecule type" value="Genomic_DNA"/>
</dbReference>
<dbReference type="CDD" id="cd00293">
    <property type="entry name" value="USP-like"/>
    <property type="match status" value="1"/>
</dbReference>
<dbReference type="InterPro" id="IPR014729">
    <property type="entry name" value="Rossmann-like_a/b/a_fold"/>
</dbReference>
<gene>
    <name evidence="4" type="ORF">HH212_20830</name>
</gene>
<organism evidence="4 5">
    <name type="scientific">Massilia forsythiae</name>
    <dbReference type="NCBI Taxonomy" id="2728020"/>
    <lineage>
        <taxon>Bacteria</taxon>
        <taxon>Pseudomonadati</taxon>
        <taxon>Pseudomonadota</taxon>
        <taxon>Betaproteobacteria</taxon>
        <taxon>Burkholderiales</taxon>
        <taxon>Oxalobacteraceae</taxon>
        <taxon>Telluria group</taxon>
        <taxon>Massilia</taxon>
    </lineage>
</organism>
<name>A0A7Z2VZ96_9BURK</name>
<evidence type="ECO:0000313" key="4">
    <source>
        <dbReference type="EMBL" id="QJE02161.1"/>
    </source>
</evidence>
<dbReference type="PANTHER" id="PTHR46268:SF15">
    <property type="entry name" value="UNIVERSAL STRESS PROTEIN HP_0031"/>
    <property type="match status" value="1"/>
</dbReference>